<organism evidence="1 2">
    <name type="scientific">Brachionus plicatilis</name>
    <name type="common">Marine rotifer</name>
    <name type="synonym">Brachionus muelleri</name>
    <dbReference type="NCBI Taxonomy" id="10195"/>
    <lineage>
        <taxon>Eukaryota</taxon>
        <taxon>Metazoa</taxon>
        <taxon>Spiralia</taxon>
        <taxon>Gnathifera</taxon>
        <taxon>Rotifera</taxon>
        <taxon>Eurotatoria</taxon>
        <taxon>Monogononta</taxon>
        <taxon>Pseudotrocha</taxon>
        <taxon>Ploima</taxon>
        <taxon>Brachionidae</taxon>
        <taxon>Brachionus</taxon>
    </lineage>
</organism>
<evidence type="ECO:0000313" key="1">
    <source>
        <dbReference type="EMBL" id="RNA03868.1"/>
    </source>
</evidence>
<dbReference type="EMBL" id="REGN01008321">
    <property type="protein sequence ID" value="RNA03868.1"/>
    <property type="molecule type" value="Genomic_DNA"/>
</dbReference>
<protein>
    <submittedName>
        <fullName evidence="1">Uncharacterized protein</fullName>
    </submittedName>
</protein>
<keyword evidence="2" id="KW-1185">Reference proteome</keyword>
<dbReference type="AlphaFoldDB" id="A0A3M7PYZ2"/>
<comment type="caution">
    <text evidence="1">The sequence shown here is derived from an EMBL/GenBank/DDBJ whole genome shotgun (WGS) entry which is preliminary data.</text>
</comment>
<accession>A0A3M7PYZ2</accession>
<sequence length="65" mass="7696">MKLSHGTCIKFQNCTMVQLSTVYELTLFKREKNRIDYFENKEKHDRNEDDFIIIEGVGQSVDSHD</sequence>
<evidence type="ECO:0000313" key="2">
    <source>
        <dbReference type="Proteomes" id="UP000276133"/>
    </source>
</evidence>
<proteinExistence type="predicted"/>
<reference evidence="1 2" key="1">
    <citation type="journal article" date="2018" name="Sci. Rep.">
        <title>Genomic signatures of local adaptation to the degree of environmental predictability in rotifers.</title>
        <authorList>
            <person name="Franch-Gras L."/>
            <person name="Hahn C."/>
            <person name="Garcia-Roger E.M."/>
            <person name="Carmona M.J."/>
            <person name="Serra M."/>
            <person name="Gomez A."/>
        </authorList>
    </citation>
    <scope>NUCLEOTIDE SEQUENCE [LARGE SCALE GENOMIC DNA]</scope>
    <source>
        <strain evidence="1">HYR1</strain>
    </source>
</reference>
<dbReference type="Proteomes" id="UP000276133">
    <property type="component" value="Unassembled WGS sequence"/>
</dbReference>
<name>A0A3M7PYZ2_BRAPC</name>
<gene>
    <name evidence="1" type="ORF">BpHYR1_046278</name>
</gene>